<dbReference type="Proteomes" id="UP000002747">
    <property type="component" value="Chromosome"/>
</dbReference>
<dbReference type="Pfam" id="PF02413">
    <property type="entry name" value="Caudo_TAP"/>
    <property type="match status" value="1"/>
</dbReference>
<dbReference type="AlphaFoldDB" id="C7BRK9"/>
<accession>C7BRK9</accession>
<gene>
    <name evidence="1" type="ordered locus">PAU_01318</name>
</gene>
<sequence>MIFFANEKITPLADAVELDIATNEEMLSLKAWKKYRVMLNRG</sequence>
<reference evidence="1 2" key="1">
    <citation type="journal article" date="2009" name="BMC Genomics">
        <title>Comparative genomics of the emerging human pathogen Photorhabdus asymbiotica with the insect pathogen Photorhabdus luminescens.</title>
        <authorList>
            <person name="Wilkinson P."/>
            <person name="Waterfield N.R."/>
            <person name="Crossman L."/>
            <person name="Corton C."/>
            <person name="Sanchez-Contreras M."/>
            <person name="Vlisidou I."/>
            <person name="Barron A."/>
            <person name="Bignell A."/>
            <person name="Clark L."/>
            <person name="Ormond D."/>
            <person name="Mayho M."/>
            <person name="Bason N."/>
            <person name="Smith F."/>
            <person name="Simmonds M."/>
            <person name="Churcher C."/>
            <person name="Harris D."/>
            <person name="Thompson N.R."/>
            <person name="Quail M."/>
            <person name="Parkhill J."/>
            <person name="ffrench-Constant R.H."/>
        </authorList>
    </citation>
    <scope>NUCLEOTIDE SEQUENCE [LARGE SCALE GENOMIC DNA]</scope>
    <source>
        <strain evidence="2">ATCC 43949 / 3105-77</strain>
    </source>
</reference>
<dbReference type="KEGG" id="pay:PAU_01318"/>
<evidence type="ECO:0000313" key="1">
    <source>
        <dbReference type="EMBL" id="CAQ83410.1"/>
    </source>
</evidence>
<dbReference type="InterPro" id="IPR003458">
    <property type="entry name" value="Phage_T4_Gp38_tail_assem"/>
</dbReference>
<organism evidence="1 2">
    <name type="scientific">Photorhabdus asymbiotica subsp. asymbiotica (strain ATCC 43949 / 3105-77)</name>
    <name type="common">Xenorhabdus luminescens (strain 2)</name>
    <dbReference type="NCBI Taxonomy" id="553480"/>
    <lineage>
        <taxon>Bacteria</taxon>
        <taxon>Pseudomonadati</taxon>
        <taxon>Pseudomonadota</taxon>
        <taxon>Gammaproteobacteria</taxon>
        <taxon>Enterobacterales</taxon>
        <taxon>Morganellaceae</taxon>
        <taxon>Photorhabdus</taxon>
    </lineage>
</organism>
<evidence type="ECO:0000313" key="2">
    <source>
        <dbReference type="Proteomes" id="UP000002747"/>
    </source>
</evidence>
<name>C7BRK9_PHOAA</name>
<protein>
    <submittedName>
        <fullName evidence="1">Tail fiber protein of prophage cp-933x (Tail fiber assembl protein)</fullName>
    </submittedName>
</protein>
<proteinExistence type="predicted"/>
<dbReference type="EMBL" id="FM162591">
    <property type="protein sequence ID" value="CAQ83410.1"/>
    <property type="molecule type" value="Genomic_DNA"/>
</dbReference>